<gene>
    <name evidence="2" type="ORF">SAMN06264365_1269</name>
</gene>
<dbReference type="OrthoDB" id="4955088at2"/>
<keyword evidence="1" id="KW-0472">Membrane</keyword>
<evidence type="ECO:0000313" key="3">
    <source>
        <dbReference type="Proteomes" id="UP000198415"/>
    </source>
</evidence>
<protein>
    <submittedName>
        <fullName evidence="2">Uncharacterized protein</fullName>
    </submittedName>
</protein>
<reference evidence="2 3" key="1">
    <citation type="submission" date="2017-06" db="EMBL/GenBank/DDBJ databases">
        <authorList>
            <person name="Kim H.J."/>
            <person name="Triplett B.A."/>
        </authorList>
    </citation>
    <scope>NUCLEOTIDE SEQUENCE [LARGE SCALE GENOMIC DNA]</scope>
    <source>
        <strain evidence="2 3">DSM 43151</strain>
    </source>
</reference>
<accession>A0A239HUH8</accession>
<dbReference type="RefSeq" id="WP_089298267.1">
    <property type="nucleotide sequence ID" value="NZ_BOMU01000104.1"/>
</dbReference>
<keyword evidence="1" id="KW-1133">Transmembrane helix</keyword>
<dbReference type="AlphaFoldDB" id="A0A239HUH8"/>
<sequence>MTGTDNDGRRLSGLVVGSLVALGFGTGFVMANSGGLPSPWPTVIRIAGAVVAIALLVTLFRVAPSAPAPRQGDVAGFTDRRYLYTVAGEIVALFGGLYVINQMLDAPEVGVAWVAVVVGVHFFPLARAWRMPLYNWLGTAMTALGVAGFLAHALGASDGTVGLIAGVGSGAALYATVAAAIQDTRTRATQNAYGNQQ</sequence>
<feature type="transmembrane region" description="Helical" evidence="1">
    <location>
        <begin position="133"/>
        <end position="154"/>
    </location>
</feature>
<proteinExistence type="predicted"/>
<feature type="transmembrane region" description="Helical" evidence="1">
    <location>
        <begin position="12"/>
        <end position="31"/>
    </location>
</feature>
<feature type="transmembrane region" description="Helical" evidence="1">
    <location>
        <begin position="160"/>
        <end position="181"/>
    </location>
</feature>
<evidence type="ECO:0000313" key="2">
    <source>
        <dbReference type="EMBL" id="SNS84393.1"/>
    </source>
</evidence>
<dbReference type="EMBL" id="FZNR01000026">
    <property type="protein sequence ID" value="SNS84393.1"/>
    <property type="molecule type" value="Genomic_DNA"/>
</dbReference>
<feature type="transmembrane region" description="Helical" evidence="1">
    <location>
        <begin position="43"/>
        <end position="62"/>
    </location>
</feature>
<dbReference type="Proteomes" id="UP000198415">
    <property type="component" value="Unassembled WGS sequence"/>
</dbReference>
<feature type="transmembrane region" description="Helical" evidence="1">
    <location>
        <begin position="82"/>
        <end position="100"/>
    </location>
</feature>
<keyword evidence="3" id="KW-1185">Reference proteome</keyword>
<organism evidence="2 3">
    <name type="scientific">Actinoplanes regularis</name>
    <dbReference type="NCBI Taxonomy" id="52697"/>
    <lineage>
        <taxon>Bacteria</taxon>
        <taxon>Bacillati</taxon>
        <taxon>Actinomycetota</taxon>
        <taxon>Actinomycetes</taxon>
        <taxon>Micromonosporales</taxon>
        <taxon>Micromonosporaceae</taxon>
        <taxon>Actinoplanes</taxon>
    </lineage>
</organism>
<feature type="transmembrane region" description="Helical" evidence="1">
    <location>
        <begin position="106"/>
        <end position="126"/>
    </location>
</feature>
<evidence type="ECO:0000256" key="1">
    <source>
        <dbReference type="SAM" id="Phobius"/>
    </source>
</evidence>
<keyword evidence="1" id="KW-0812">Transmembrane</keyword>
<name>A0A239HUH8_9ACTN</name>